<dbReference type="Proteomes" id="UP000241647">
    <property type="component" value="Unassembled WGS sequence"/>
</dbReference>
<name>A0A2T2Z879_9NOCA</name>
<evidence type="ECO:0000313" key="1">
    <source>
        <dbReference type="EMBL" id="PSR63966.1"/>
    </source>
</evidence>
<gene>
    <name evidence="1" type="ORF">C8259_08935</name>
</gene>
<dbReference type="RefSeq" id="WP_063030166.1">
    <property type="nucleotide sequence ID" value="NZ_PYHS01000004.1"/>
</dbReference>
<dbReference type="AlphaFoldDB" id="A0A2T2Z879"/>
<proteinExistence type="predicted"/>
<accession>A0A2T2Z879</accession>
<comment type="caution">
    <text evidence="1">The sequence shown here is derived from an EMBL/GenBank/DDBJ whole genome shotgun (WGS) entry which is preliminary data.</text>
</comment>
<sequence>MSDPIKPGDIFRDQRGRWLLVDTIVDQSAILTVVAQQIGDRIVAPMRGTSMALDRLVKLDRVDTAPEPSGPDFAAIHIDRTNQTVRLGDGPELPYHIGSSGPRIKFADDRTATVTITFRTGTVFEFEGARRDPEGANTDA</sequence>
<protein>
    <submittedName>
        <fullName evidence="1">Uncharacterized protein</fullName>
    </submittedName>
</protein>
<dbReference type="EMBL" id="PYHS01000004">
    <property type="protein sequence ID" value="PSR63966.1"/>
    <property type="molecule type" value="Genomic_DNA"/>
</dbReference>
<organism evidence="1 2">
    <name type="scientific">Nocardia nova</name>
    <dbReference type="NCBI Taxonomy" id="37330"/>
    <lineage>
        <taxon>Bacteria</taxon>
        <taxon>Bacillati</taxon>
        <taxon>Actinomycetota</taxon>
        <taxon>Actinomycetes</taxon>
        <taxon>Mycobacteriales</taxon>
        <taxon>Nocardiaceae</taxon>
        <taxon>Nocardia</taxon>
    </lineage>
</organism>
<evidence type="ECO:0000313" key="2">
    <source>
        <dbReference type="Proteomes" id="UP000241647"/>
    </source>
</evidence>
<reference evidence="1 2" key="1">
    <citation type="submission" date="2018-02" db="EMBL/GenBank/DDBJ databases">
        <title>8 Nocardia nova and 1 Nocardia cyriacigeorgica strain used for evolution to TMP-SMX.</title>
        <authorList>
            <person name="Mehta H."/>
            <person name="Weng J."/>
            <person name="Shamoo Y."/>
        </authorList>
    </citation>
    <scope>NUCLEOTIDE SEQUENCE [LARGE SCALE GENOMIC DNA]</scope>
    <source>
        <strain evidence="1 2">ATCC 33727</strain>
    </source>
</reference>